<feature type="compositionally biased region" description="Polar residues" evidence="1">
    <location>
        <begin position="349"/>
        <end position="373"/>
    </location>
</feature>
<dbReference type="Pfam" id="PF20167">
    <property type="entry name" value="Transposase_32"/>
    <property type="match status" value="1"/>
</dbReference>
<name>A0A834TRN2_9FABA</name>
<dbReference type="InterPro" id="IPR046796">
    <property type="entry name" value="Transposase_32_dom"/>
</dbReference>
<dbReference type="OrthoDB" id="848707at2759"/>
<dbReference type="AlphaFoldDB" id="A0A834TRN2"/>
<gene>
    <name evidence="3" type="ORF">G2W53_018242</name>
</gene>
<protein>
    <submittedName>
        <fullName evidence="3">Glutamic acid-rich protein-like</fullName>
    </submittedName>
</protein>
<organism evidence="3 4">
    <name type="scientific">Senna tora</name>
    <dbReference type="NCBI Taxonomy" id="362788"/>
    <lineage>
        <taxon>Eukaryota</taxon>
        <taxon>Viridiplantae</taxon>
        <taxon>Streptophyta</taxon>
        <taxon>Embryophyta</taxon>
        <taxon>Tracheophyta</taxon>
        <taxon>Spermatophyta</taxon>
        <taxon>Magnoliopsida</taxon>
        <taxon>eudicotyledons</taxon>
        <taxon>Gunneridae</taxon>
        <taxon>Pentapetalae</taxon>
        <taxon>rosids</taxon>
        <taxon>fabids</taxon>
        <taxon>Fabales</taxon>
        <taxon>Fabaceae</taxon>
        <taxon>Caesalpinioideae</taxon>
        <taxon>Cassia clade</taxon>
        <taxon>Senna</taxon>
    </lineage>
</organism>
<proteinExistence type="predicted"/>
<accession>A0A834TRN2</accession>
<reference evidence="3" key="1">
    <citation type="submission" date="2020-09" db="EMBL/GenBank/DDBJ databases">
        <title>Genome-Enabled Discovery of Anthraquinone Biosynthesis in Senna tora.</title>
        <authorList>
            <person name="Kang S.-H."/>
            <person name="Pandey R.P."/>
            <person name="Lee C.-M."/>
            <person name="Sim J.-S."/>
            <person name="Jeong J.-T."/>
            <person name="Choi B.-S."/>
            <person name="Jung M."/>
            <person name="Ginzburg D."/>
            <person name="Zhao K."/>
            <person name="Won S.Y."/>
            <person name="Oh T.-J."/>
            <person name="Yu Y."/>
            <person name="Kim N.-H."/>
            <person name="Lee O.R."/>
            <person name="Lee T.-H."/>
            <person name="Bashyal P."/>
            <person name="Kim T.-S."/>
            <person name="Lee W.-H."/>
            <person name="Kawkins C."/>
            <person name="Kim C.-K."/>
            <person name="Kim J.S."/>
            <person name="Ahn B.O."/>
            <person name="Rhee S.Y."/>
            <person name="Sohng J.K."/>
        </authorList>
    </citation>
    <scope>NUCLEOTIDE SEQUENCE</scope>
    <source>
        <tissue evidence="3">Leaf</tissue>
    </source>
</reference>
<evidence type="ECO:0000259" key="2">
    <source>
        <dbReference type="Pfam" id="PF20167"/>
    </source>
</evidence>
<feature type="region of interest" description="Disordered" evidence="1">
    <location>
        <begin position="349"/>
        <end position="377"/>
    </location>
</feature>
<dbReference type="Proteomes" id="UP000634136">
    <property type="component" value="Unassembled WGS sequence"/>
</dbReference>
<keyword evidence="4" id="KW-1185">Reference proteome</keyword>
<feature type="domain" description="Putative plant transposon protein" evidence="2">
    <location>
        <begin position="73"/>
        <end position="208"/>
    </location>
</feature>
<evidence type="ECO:0000256" key="1">
    <source>
        <dbReference type="SAM" id="MobiDB-lite"/>
    </source>
</evidence>
<feature type="region of interest" description="Disordered" evidence="1">
    <location>
        <begin position="436"/>
        <end position="456"/>
    </location>
</feature>
<sequence length="456" mass="51502">MSTLSRALAKKIAFEETQATGSRQTKVKIFDGPKGKNRFKNEFSQRPYSSPREINLSFFYKKGFSCFEKLKQIGWEHFLILNEIIYLEMIREFYSNLEFDSNSLEANVLVRGRRAQLTKGLLSELLKCPNAGICPEMTDGVVCASYSKEDYVRELVGFESSACPAGLLSADNRILFHVVDQVIIPRKNKSNDPNNTELFIMWCISKGLRHKRVEIDEYEGEHAKFQSKCDIGCLQQMQFRKVGKSCWVKKGKECEEAPQTEEVPEPSKGGKRKIIGFKGLKKSRRASPYVRKSARLTKGKEKSEKVVEISNLEEEASSKSIAAAENISEEVGHQKFIPLSLYVETNFEKTASQGPSSKPDQAPSQLDPNSPKHSSSDDHFAHIMFRLLSESRSSTNFHESTLHQLEKIHTTLSATNGLLTSIHHLLMKLMTEANLATASPTPVPPRRSHPRIEDID</sequence>
<comment type="caution">
    <text evidence="3">The sequence shown here is derived from an EMBL/GenBank/DDBJ whole genome shotgun (WGS) entry which is preliminary data.</text>
</comment>
<evidence type="ECO:0000313" key="3">
    <source>
        <dbReference type="EMBL" id="KAF7827078.1"/>
    </source>
</evidence>
<dbReference type="EMBL" id="JAAIUW010000006">
    <property type="protein sequence ID" value="KAF7827078.1"/>
    <property type="molecule type" value="Genomic_DNA"/>
</dbReference>
<evidence type="ECO:0000313" key="4">
    <source>
        <dbReference type="Proteomes" id="UP000634136"/>
    </source>
</evidence>